<accession>A0A7W1WX13</accession>
<feature type="compositionally biased region" description="Acidic residues" evidence="1">
    <location>
        <begin position="112"/>
        <end position="135"/>
    </location>
</feature>
<dbReference type="PANTHER" id="PTHR30634:SF14">
    <property type="match status" value="1"/>
</dbReference>
<dbReference type="AlphaFoldDB" id="A0A7W1WX13"/>
<feature type="region of interest" description="Disordered" evidence="1">
    <location>
        <begin position="112"/>
        <end position="144"/>
    </location>
</feature>
<proteinExistence type="predicted"/>
<dbReference type="PANTHER" id="PTHR30634">
    <property type="entry name" value="OUTER MEMBRANE LOLAB LIPOPROTEIN INSERTION APPARATUS"/>
    <property type="match status" value="1"/>
</dbReference>
<dbReference type="InterPro" id="IPR050458">
    <property type="entry name" value="LolB"/>
</dbReference>
<gene>
    <name evidence="2" type="ORF">H1S06_05415</name>
</gene>
<evidence type="ECO:0000256" key="1">
    <source>
        <dbReference type="SAM" id="MobiDB-lite"/>
    </source>
</evidence>
<name>A0A7W1WX13_9GAMM</name>
<sequence length="763" mass="84700">MKLDDQVHLLGVRHHGPGCAAALQRALDALQPDVILLEGAKELEDSWQDMLKADMQPPVAQLLYDPNQPRCSMIYPWAEFTPEWQAMRYAGLRSIPLQMIDLPASITFSLDEQDDNEPLSETDTEADNTEPEAEPDTSAQLPEPDSLHTFLHRCGIADAEVWWDQNVEHHRGDLDSFEAIFELVSSARPDPLLTTDAREALREAWMRRELRAARKQFNNIVVICGAWHLPALAAKVKVKDDNALLKGLRKRKVDQAWIPYTYRRLSTHSGYNAGIAAPGWYEHLYQYQHKDASPEQLAIAWLVRVAACLREQGFATSSAQVIDAVRLALGLAQLRDQHMPGLAELMEAAQSVMTEGRRGPIELIGPSLLVGARIGSIPADSPILPLEQDFNATLKRLRLKRINEPQQVQLDLRQPNALLRSQLFNRLNLLAIPWAEGGDAIGTGTSRETWDLHWQPEFAIAMLDASLYGNTLEAAAGARLKERLDMATSAPVLLEAVDALLRCHLPELMVPAIQRLGDVIAVSADLGELMQSLLQIAQIIRYGSVRALQADELLPLTDVISIRVSNGLPQACTAIDDDAARALLTAIDAAHSAINMLSRDDLIERWHASLQGLWANRQIHPLIQGRIGRMLLDSGLTEAETLEHELGLRLSDPEDPMAAAYWVEGILAGSAAGLIYGTSVFQLLDHWLCHLSEDQLLQVLPVLRRAFSAFSAQDLQLTGRNVRHGNHRRVDTPHTHDARLAQQTRQQLGRLLGLSLPATETLS</sequence>
<dbReference type="Pfam" id="PF18934">
    <property type="entry name" value="DUF5682"/>
    <property type="match status" value="1"/>
</dbReference>
<evidence type="ECO:0000313" key="3">
    <source>
        <dbReference type="Proteomes" id="UP000538931"/>
    </source>
</evidence>
<dbReference type="RefSeq" id="WP_181738016.1">
    <property type="nucleotide sequence ID" value="NZ_JACEMT010000041.1"/>
</dbReference>
<keyword evidence="3" id="KW-1185">Reference proteome</keyword>
<dbReference type="Proteomes" id="UP000538931">
    <property type="component" value="Unassembled WGS sequence"/>
</dbReference>
<comment type="caution">
    <text evidence="2">The sequence shown here is derived from an EMBL/GenBank/DDBJ whole genome shotgun (WGS) entry which is preliminary data.</text>
</comment>
<reference evidence="2 3" key="1">
    <citation type="submission" date="2020-07" db="EMBL/GenBank/DDBJ databases">
        <title>Bacterium isolated from marien macroalgae.</title>
        <authorList>
            <person name="Zhu K."/>
            <person name="Lu D."/>
            <person name="Du Z."/>
        </authorList>
    </citation>
    <scope>NUCLEOTIDE SEQUENCE [LARGE SCALE GENOMIC DNA]</scope>
    <source>
        <strain evidence="2 3">3-1745</strain>
    </source>
</reference>
<evidence type="ECO:0000313" key="2">
    <source>
        <dbReference type="EMBL" id="MBA4501800.1"/>
    </source>
</evidence>
<dbReference type="InterPro" id="IPR043737">
    <property type="entry name" value="DUF5682"/>
</dbReference>
<protein>
    <submittedName>
        <fullName evidence="2">Uncharacterized protein</fullName>
    </submittedName>
</protein>
<dbReference type="EMBL" id="JACEMT010000041">
    <property type="protein sequence ID" value="MBA4501800.1"/>
    <property type="molecule type" value="Genomic_DNA"/>
</dbReference>
<organism evidence="2 3">
    <name type="scientific">Marinobacterium marinum</name>
    <dbReference type="NCBI Taxonomy" id="2756129"/>
    <lineage>
        <taxon>Bacteria</taxon>
        <taxon>Pseudomonadati</taxon>
        <taxon>Pseudomonadota</taxon>
        <taxon>Gammaproteobacteria</taxon>
        <taxon>Oceanospirillales</taxon>
        <taxon>Oceanospirillaceae</taxon>
        <taxon>Marinobacterium</taxon>
    </lineage>
</organism>